<organism evidence="9 10">
    <name type="scientific">Solihabitans fulvus</name>
    <dbReference type="NCBI Taxonomy" id="1892852"/>
    <lineage>
        <taxon>Bacteria</taxon>
        <taxon>Bacillati</taxon>
        <taxon>Actinomycetota</taxon>
        <taxon>Actinomycetes</taxon>
        <taxon>Pseudonocardiales</taxon>
        <taxon>Pseudonocardiaceae</taxon>
        <taxon>Solihabitans</taxon>
    </lineage>
</organism>
<feature type="region of interest" description="Disordered" evidence="6">
    <location>
        <begin position="1"/>
        <end position="21"/>
    </location>
</feature>
<evidence type="ECO:0000256" key="4">
    <source>
        <dbReference type="ARBA" id="ARBA00023157"/>
    </source>
</evidence>
<evidence type="ECO:0000256" key="1">
    <source>
        <dbReference type="ARBA" id="ARBA00005791"/>
    </source>
</evidence>
<sequence>MGGAERNARKKKQQSQAQAARAVAAARGTNADRNRMVIGAVVIVVLAAAVIGGVLISNSRSDSQASGSIPAKTVNVNYPVQRQDAVVVAGKDSAKVTVDVYEDFICPGCGAFEKNNADNIEKQLEAGTLKVRYNMLPMLNRMSSPPGYSQRAANAGLCAADASKFPQYHASLYAARPEEGSSGYTADQLVQLGKDLGITDSKFESCVRGNTYDPITTKHLEDTTGNPKLQQESGGQKGFFTPTVVSGDAIQDTSDPQWLDNLIKKAN</sequence>
<dbReference type="InterPro" id="IPR012336">
    <property type="entry name" value="Thioredoxin-like_fold"/>
</dbReference>
<dbReference type="SUPFAM" id="SSF52833">
    <property type="entry name" value="Thioredoxin-like"/>
    <property type="match status" value="1"/>
</dbReference>
<dbReference type="Gene3D" id="3.40.30.10">
    <property type="entry name" value="Glutaredoxin"/>
    <property type="match status" value="1"/>
</dbReference>
<keyword evidence="7" id="KW-0812">Transmembrane</keyword>
<reference evidence="9 10" key="2">
    <citation type="submission" date="2019-09" db="EMBL/GenBank/DDBJ databases">
        <authorList>
            <person name="Jin C."/>
        </authorList>
    </citation>
    <scope>NUCLEOTIDE SEQUENCE [LARGE SCALE GENOMIC DNA]</scope>
    <source>
        <strain evidence="9 10">AN110305</strain>
    </source>
</reference>
<keyword evidence="10" id="KW-1185">Reference proteome</keyword>
<dbReference type="AlphaFoldDB" id="A0A5B2XIZ2"/>
<dbReference type="PANTHER" id="PTHR13887">
    <property type="entry name" value="GLUTATHIONE S-TRANSFERASE KAPPA"/>
    <property type="match status" value="1"/>
</dbReference>
<dbReference type="Proteomes" id="UP000323454">
    <property type="component" value="Unassembled WGS sequence"/>
</dbReference>
<dbReference type="EMBL" id="VUOB01000020">
    <property type="protein sequence ID" value="KAA2262851.1"/>
    <property type="molecule type" value="Genomic_DNA"/>
</dbReference>
<evidence type="ECO:0000256" key="7">
    <source>
        <dbReference type="SAM" id="Phobius"/>
    </source>
</evidence>
<keyword evidence="4" id="KW-1015">Disulfide bond</keyword>
<feature type="domain" description="Thioredoxin-like fold" evidence="8">
    <location>
        <begin position="87"/>
        <end position="223"/>
    </location>
</feature>
<name>A0A5B2XIZ2_9PSEU</name>
<keyword evidence="7" id="KW-1133">Transmembrane helix</keyword>
<keyword evidence="7" id="KW-0472">Membrane</keyword>
<evidence type="ECO:0000313" key="10">
    <source>
        <dbReference type="Proteomes" id="UP000323454"/>
    </source>
</evidence>
<evidence type="ECO:0000313" key="9">
    <source>
        <dbReference type="EMBL" id="KAA2262851.1"/>
    </source>
</evidence>
<evidence type="ECO:0000256" key="6">
    <source>
        <dbReference type="SAM" id="MobiDB-lite"/>
    </source>
</evidence>
<feature type="region of interest" description="Disordered" evidence="6">
    <location>
        <begin position="217"/>
        <end position="252"/>
    </location>
</feature>
<protein>
    <submittedName>
        <fullName evidence="9">Thioredoxin domain-containing protein</fullName>
    </submittedName>
</protein>
<dbReference type="OrthoDB" id="117402at2"/>
<accession>A0A5B2XIZ2</accession>
<dbReference type="InterPro" id="IPR036249">
    <property type="entry name" value="Thioredoxin-like_sf"/>
</dbReference>
<evidence type="ECO:0000256" key="2">
    <source>
        <dbReference type="ARBA" id="ARBA00022729"/>
    </source>
</evidence>
<keyword evidence="3" id="KW-0560">Oxidoreductase</keyword>
<feature type="compositionally biased region" description="Polar residues" evidence="6">
    <location>
        <begin position="223"/>
        <end position="234"/>
    </location>
</feature>
<evidence type="ECO:0000256" key="5">
    <source>
        <dbReference type="ARBA" id="ARBA00023284"/>
    </source>
</evidence>
<evidence type="ECO:0000256" key="3">
    <source>
        <dbReference type="ARBA" id="ARBA00023002"/>
    </source>
</evidence>
<comment type="similarity">
    <text evidence="1">Belongs to the thioredoxin family. DsbA subfamily.</text>
</comment>
<feature type="transmembrane region" description="Helical" evidence="7">
    <location>
        <begin position="36"/>
        <end position="56"/>
    </location>
</feature>
<dbReference type="PANTHER" id="PTHR13887:SF14">
    <property type="entry name" value="DISULFIDE BOND FORMATION PROTEIN D"/>
    <property type="match status" value="1"/>
</dbReference>
<keyword evidence="2" id="KW-0732">Signal</keyword>
<dbReference type="GO" id="GO:0016491">
    <property type="term" value="F:oxidoreductase activity"/>
    <property type="evidence" value="ECO:0007669"/>
    <property type="project" value="UniProtKB-KW"/>
</dbReference>
<reference evidence="9 10" key="1">
    <citation type="submission" date="2019-09" db="EMBL/GenBank/DDBJ databases">
        <title>Goodfellowia gen. nov., a new genus of the Pseudonocardineae related to Actinoalloteichus, containing Goodfellowia coeruleoviolacea gen. nov., comb. nov. gen. nov., comb. nov.</title>
        <authorList>
            <person name="Labeda D."/>
        </authorList>
    </citation>
    <scope>NUCLEOTIDE SEQUENCE [LARGE SCALE GENOMIC DNA]</scope>
    <source>
        <strain evidence="9 10">AN110305</strain>
    </source>
</reference>
<proteinExistence type="inferred from homology"/>
<gene>
    <name evidence="9" type="ORF">F0L68_11525</name>
</gene>
<dbReference type="RefSeq" id="WP_149849508.1">
    <property type="nucleotide sequence ID" value="NZ_VUOB01000020.1"/>
</dbReference>
<keyword evidence="5" id="KW-0676">Redox-active center</keyword>
<comment type="caution">
    <text evidence="9">The sequence shown here is derived from an EMBL/GenBank/DDBJ whole genome shotgun (WGS) entry which is preliminary data.</text>
</comment>
<evidence type="ECO:0000259" key="8">
    <source>
        <dbReference type="Pfam" id="PF13462"/>
    </source>
</evidence>
<dbReference type="Pfam" id="PF13462">
    <property type="entry name" value="Thioredoxin_4"/>
    <property type="match status" value="1"/>
</dbReference>